<reference evidence="2 3" key="1">
    <citation type="submission" date="2018-02" db="EMBL/GenBank/DDBJ databases">
        <title>The genomes of Aspergillus section Nigri reveals drivers in fungal speciation.</title>
        <authorList>
            <consortium name="DOE Joint Genome Institute"/>
            <person name="Vesth T.C."/>
            <person name="Nybo J."/>
            <person name="Theobald S."/>
            <person name="Brandl J."/>
            <person name="Frisvad J.C."/>
            <person name="Nielsen K.F."/>
            <person name="Lyhne E.K."/>
            <person name="Kogle M.E."/>
            <person name="Kuo A."/>
            <person name="Riley R."/>
            <person name="Clum A."/>
            <person name="Nolan M."/>
            <person name="Lipzen A."/>
            <person name="Salamov A."/>
            <person name="Henrissat B."/>
            <person name="Wiebenga A."/>
            <person name="De vries R.P."/>
            <person name="Grigoriev I.V."/>
            <person name="Mortensen U.H."/>
            <person name="Andersen M.R."/>
            <person name="Baker S.E."/>
        </authorList>
    </citation>
    <scope>NUCLEOTIDE SEQUENCE [LARGE SCALE GENOMIC DNA]</scope>
    <source>
        <strain evidence="2 3">CBS 101889</strain>
    </source>
</reference>
<sequence>MFQSRVPLLRYGRGRIAERPYIFVRCFSATHLSAQANAGQPGTRGLTTPSTSNSTGFSQAQPRRSNIPPARLNPQNAGSDRHRFRRVVDARSLAASRNGSQPTNIIRGPRLRTPRNVSSARTGGPKSPMQNGRNKSRQRNVSRGPHVFDTMAEDAATEEAVDEKYRELAEQARPVPIRYDPEPVTMDSLKETWPSLPTDVGAHAAGVAEKLSSLSARFAHGYVSPSEMGRRLFQGKYVRFLDDAEKSLAVAEAQRLSQELAEKLSQRKGDLVDPNAVTFNPIDEKDRKALIELLVKGKYPKSLGDQSVQSPILDRIAKNLKNNGTYSPAGKDMQFFAKVESLLTSGRPTNRV</sequence>
<feature type="compositionally biased region" description="Polar residues" evidence="1">
    <location>
        <begin position="95"/>
        <end position="104"/>
    </location>
</feature>
<organism evidence="2 3">
    <name type="scientific">Aspergillus homomorphus (strain CBS 101889)</name>
    <dbReference type="NCBI Taxonomy" id="1450537"/>
    <lineage>
        <taxon>Eukaryota</taxon>
        <taxon>Fungi</taxon>
        <taxon>Dikarya</taxon>
        <taxon>Ascomycota</taxon>
        <taxon>Pezizomycotina</taxon>
        <taxon>Eurotiomycetes</taxon>
        <taxon>Eurotiomycetidae</taxon>
        <taxon>Eurotiales</taxon>
        <taxon>Aspergillaceae</taxon>
        <taxon>Aspergillus</taxon>
        <taxon>Aspergillus subgen. Circumdati</taxon>
    </lineage>
</organism>
<proteinExistence type="predicted"/>
<dbReference type="AlphaFoldDB" id="A0A395HKM0"/>
<evidence type="ECO:0000313" key="3">
    <source>
        <dbReference type="Proteomes" id="UP000248961"/>
    </source>
</evidence>
<dbReference type="Proteomes" id="UP000248961">
    <property type="component" value="Unassembled WGS sequence"/>
</dbReference>
<gene>
    <name evidence="2" type="ORF">BO97DRAFT_446844</name>
</gene>
<feature type="region of interest" description="Disordered" evidence="1">
    <location>
        <begin position="93"/>
        <end position="145"/>
    </location>
</feature>
<dbReference type="EMBL" id="KZ824331">
    <property type="protein sequence ID" value="RAL07478.1"/>
    <property type="molecule type" value="Genomic_DNA"/>
</dbReference>
<feature type="region of interest" description="Disordered" evidence="1">
    <location>
        <begin position="36"/>
        <end position="81"/>
    </location>
</feature>
<evidence type="ECO:0000313" key="2">
    <source>
        <dbReference type="EMBL" id="RAL07478.1"/>
    </source>
</evidence>
<dbReference type="STRING" id="1450537.A0A395HKM0"/>
<protein>
    <submittedName>
        <fullName evidence="2">Uncharacterized protein</fullName>
    </submittedName>
</protein>
<evidence type="ECO:0000256" key="1">
    <source>
        <dbReference type="SAM" id="MobiDB-lite"/>
    </source>
</evidence>
<feature type="compositionally biased region" description="Polar residues" evidence="1">
    <location>
        <begin position="36"/>
        <end position="64"/>
    </location>
</feature>
<name>A0A395HKM0_ASPHC</name>
<dbReference type="GeneID" id="37202983"/>
<dbReference type="VEuPathDB" id="FungiDB:BO97DRAFT_446844"/>
<keyword evidence="3" id="KW-1185">Reference proteome</keyword>
<accession>A0A395HKM0</accession>
<dbReference type="OrthoDB" id="5365739at2759"/>
<dbReference type="RefSeq" id="XP_025546632.1">
    <property type="nucleotide sequence ID" value="XM_025698694.1"/>
</dbReference>